<dbReference type="AlphaFoldDB" id="A0A7X5ANJ3"/>
<keyword evidence="2" id="KW-0812">Transmembrane</keyword>
<sequence length="76" mass="8223">MDSGTVSGIVTGILIVTFIGITVWAYSKRRKPDFDEAANLPFSDDDETPNHDTSTSPNGVDSRKSDSCKSKGDRNT</sequence>
<keyword evidence="2" id="KW-0472">Membrane</keyword>
<organism evidence="3 4">
    <name type="scientific">Halomonas icarae</name>
    <dbReference type="NCBI Taxonomy" id="2691040"/>
    <lineage>
        <taxon>Bacteria</taxon>
        <taxon>Pseudomonadati</taxon>
        <taxon>Pseudomonadota</taxon>
        <taxon>Gammaproteobacteria</taxon>
        <taxon>Oceanospirillales</taxon>
        <taxon>Halomonadaceae</taxon>
        <taxon>Halomonas</taxon>
    </lineage>
</organism>
<evidence type="ECO:0000313" key="4">
    <source>
        <dbReference type="Proteomes" id="UP000448235"/>
    </source>
</evidence>
<accession>A0A7X5ANJ3</accession>
<keyword evidence="2" id="KW-1133">Transmembrane helix</keyword>
<dbReference type="RefSeq" id="WP_161423807.1">
    <property type="nucleotide sequence ID" value="NZ_JARWMY010000001.1"/>
</dbReference>
<feature type="region of interest" description="Disordered" evidence="1">
    <location>
        <begin position="35"/>
        <end position="76"/>
    </location>
</feature>
<reference evidence="3 4" key="1">
    <citation type="submission" date="2019-12" db="EMBL/GenBank/DDBJ databases">
        <title>Draft genome sequencing of Halomonas icarensis D1-1.</title>
        <authorList>
            <person name="Pandiyan K."/>
            <person name="Kushwaha P."/>
            <person name="Gowdham M."/>
            <person name="Chakdar H."/>
            <person name="Singh A."/>
            <person name="Kumar M."/>
            <person name="Saxena A.K."/>
        </authorList>
    </citation>
    <scope>NUCLEOTIDE SEQUENCE [LARGE SCALE GENOMIC DNA]</scope>
    <source>
        <strain evidence="3 4">D1-1</strain>
    </source>
</reference>
<dbReference type="CDD" id="cd01324">
    <property type="entry name" value="cbb3_Oxidase_CcoQ"/>
    <property type="match status" value="1"/>
</dbReference>
<gene>
    <name evidence="3" type="ORF">GRB80_12685</name>
</gene>
<dbReference type="InterPro" id="IPR008621">
    <property type="entry name" value="Cbb3-typ_cyt_oxidase_comp"/>
</dbReference>
<dbReference type="EMBL" id="WUTS01000001">
    <property type="protein sequence ID" value="NAW13698.1"/>
    <property type="molecule type" value="Genomic_DNA"/>
</dbReference>
<comment type="caution">
    <text evidence="3">The sequence shown here is derived from an EMBL/GenBank/DDBJ whole genome shotgun (WGS) entry which is preliminary data.</text>
</comment>
<evidence type="ECO:0000313" key="3">
    <source>
        <dbReference type="EMBL" id="NAW13698.1"/>
    </source>
</evidence>
<feature type="transmembrane region" description="Helical" evidence="2">
    <location>
        <begin position="6"/>
        <end position="26"/>
    </location>
</feature>
<evidence type="ECO:0000256" key="2">
    <source>
        <dbReference type="SAM" id="Phobius"/>
    </source>
</evidence>
<keyword evidence="4" id="KW-1185">Reference proteome</keyword>
<protein>
    <submittedName>
        <fullName evidence="3">CcoQ/FixQ family Cbb3-type cytochrome c oxidase assembly chaperone</fullName>
    </submittedName>
</protein>
<proteinExistence type="predicted"/>
<dbReference type="Pfam" id="PF05545">
    <property type="entry name" value="FixQ"/>
    <property type="match status" value="1"/>
</dbReference>
<evidence type="ECO:0000256" key="1">
    <source>
        <dbReference type="SAM" id="MobiDB-lite"/>
    </source>
</evidence>
<feature type="compositionally biased region" description="Basic and acidic residues" evidence="1">
    <location>
        <begin position="61"/>
        <end position="76"/>
    </location>
</feature>
<name>A0A7X5ANJ3_9GAMM</name>
<dbReference type="Proteomes" id="UP000448235">
    <property type="component" value="Unassembled WGS sequence"/>
</dbReference>